<evidence type="ECO:0000313" key="3">
    <source>
        <dbReference type="Proteomes" id="UP000031449"/>
    </source>
</evidence>
<proteinExistence type="predicted"/>
<name>A0A0B5AXM8_9BACL</name>
<keyword evidence="1" id="KW-1133">Transmembrane helix</keyword>
<dbReference type="EMBL" id="CP009417">
    <property type="protein sequence ID" value="AJD93442.1"/>
    <property type="molecule type" value="Genomic_DNA"/>
</dbReference>
<gene>
    <name evidence="2" type="ORF">JMA_41250</name>
</gene>
<accession>A0A0B5AXM8</accession>
<geneLocation type="plasmid" evidence="3"/>
<evidence type="ECO:0000256" key="1">
    <source>
        <dbReference type="SAM" id="Phobius"/>
    </source>
</evidence>
<reference evidence="2 3" key="1">
    <citation type="submission" date="2014-08" db="EMBL/GenBank/DDBJ databases">
        <title>Complete genome of a marine bacteria Jeotgalibacillus malaysiensis.</title>
        <authorList>
            <person name="Yaakop A.S."/>
            <person name="Chan K.-G."/>
            <person name="Goh K.M."/>
        </authorList>
    </citation>
    <scope>NUCLEOTIDE SEQUENCE [LARGE SCALE GENOMIC DNA]</scope>
    <source>
        <strain evidence="2 3">D5</strain>
        <plasmid evidence="3">Plasmid</plasmid>
    </source>
</reference>
<evidence type="ECO:0008006" key="4">
    <source>
        <dbReference type="Google" id="ProtNLM"/>
    </source>
</evidence>
<dbReference type="KEGG" id="jeo:JMA_41250"/>
<keyword evidence="1" id="KW-0812">Transmembrane</keyword>
<dbReference type="AlphaFoldDB" id="A0A0B5AXM8"/>
<keyword evidence="2" id="KW-0614">Plasmid</keyword>
<protein>
    <recommendedName>
        <fullName evidence="4">Class III signal peptide-containing protein</fullName>
    </recommendedName>
</protein>
<dbReference type="Proteomes" id="UP000031449">
    <property type="component" value="Plasmid unnamed"/>
</dbReference>
<keyword evidence="1" id="KW-0472">Membrane</keyword>
<feature type="transmembrane region" description="Helical" evidence="1">
    <location>
        <begin position="20"/>
        <end position="37"/>
    </location>
</feature>
<sequence>MKNVINKIKNTKGFVSIETIFVVGAFIILAGIIIFFANGKASDVSNSTGTAVDNASTETLKDTGTAVNGYDKTTFGQ</sequence>
<dbReference type="HOGENOM" id="CLU_198224_0_0_9"/>
<organism evidence="2 3">
    <name type="scientific">Jeotgalibacillus malaysiensis</name>
    <dbReference type="NCBI Taxonomy" id="1508404"/>
    <lineage>
        <taxon>Bacteria</taxon>
        <taxon>Bacillati</taxon>
        <taxon>Bacillota</taxon>
        <taxon>Bacilli</taxon>
        <taxon>Bacillales</taxon>
        <taxon>Caryophanaceae</taxon>
        <taxon>Jeotgalibacillus</taxon>
    </lineage>
</organism>
<dbReference type="BioCyc" id="JESP1508404:G14D9-13409-MONOMER"/>
<keyword evidence="3" id="KW-1185">Reference proteome</keyword>
<evidence type="ECO:0000313" key="2">
    <source>
        <dbReference type="EMBL" id="AJD93442.1"/>
    </source>
</evidence>